<dbReference type="SMART" id="SM00564">
    <property type="entry name" value="PQQ"/>
    <property type="match status" value="6"/>
</dbReference>
<accession>A0A6G7ZR59</accession>
<reference evidence="2 3" key="1">
    <citation type="submission" date="2020-03" db="EMBL/GenBank/DDBJ databases">
        <title>Sphingomonas sp. nov., isolated from fish.</title>
        <authorList>
            <person name="Hyun D.-W."/>
            <person name="Bae J.-W."/>
        </authorList>
    </citation>
    <scope>NUCLEOTIDE SEQUENCE [LARGE SCALE GENOMIC DNA]</scope>
    <source>
        <strain evidence="2 3">HDW15C</strain>
    </source>
</reference>
<dbReference type="KEGG" id="ssin:G7078_10090"/>
<proteinExistence type="predicted"/>
<gene>
    <name evidence="2" type="ORF">G7078_10090</name>
</gene>
<dbReference type="PANTHER" id="PTHR34512">
    <property type="entry name" value="CELL SURFACE PROTEIN"/>
    <property type="match status" value="1"/>
</dbReference>
<dbReference type="PROSITE" id="PS51257">
    <property type="entry name" value="PROKAR_LIPOPROTEIN"/>
    <property type="match status" value="1"/>
</dbReference>
<protein>
    <submittedName>
        <fullName evidence="2">PQQ-binding-like beta-propeller repeat protein</fullName>
    </submittedName>
</protein>
<dbReference type="Pfam" id="PF13360">
    <property type="entry name" value="PQQ_2"/>
    <property type="match status" value="1"/>
</dbReference>
<feature type="domain" description="Pyrrolo-quinoline quinone repeat" evidence="1">
    <location>
        <begin position="120"/>
        <end position="357"/>
    </location>
</feature>
<name>A0A6G7ZR59_9SPHN</name>
<dbReference type="InterPro" id="IPR011047">
    <property type="entry name" value="Quinoprotein_ADH-like_sf"/>
</dbReference>
<dbReference type="SUPFAM" id="SSF50998">
    <property type="entry name" value="Quinoprotein alcohol dehydrogenase-like"/>
    <property type="match status" value="1"/>
</dbReference>
<dbReference type="Gene3D" id="2.130.10.10">
    <property type="entry name" value="YVTN repeat-like/Quinoprotein amine dehydrogenase"/>
    <property type="match status" value="1"/>
</dbReference>
<evidence type="ECO:0000313" key="2">
    <source>
        <dbReference type="EMBL" id="QIL03402.1"/>
    </source>
</evidence>
<dbReference type="PANTHER" id="PTHR34512:SF30">
    <property type="entry name" value="OUTER MEMBRANE PROTEIN ASSEMBLY FACTOR BAMB"/>
    <property type="match status" value="1"/>
</dbReference>
<dbReference type="InterPro" id="IPR015943">
    <property type="entry name" value="WD40/YVTN_repeat-like_dom_sf"/>
</dbReference>
<dbReference type="EMBL" id="CP049871">
    <property type="protein sequence ID" value="QIL03402.1"/>
    <property type="molecule type" value="Genomic_DNA"/>
</dbReference>
<sequence>MKLAVILAAALAASGCSVLKKKTPTTPVLGQRVAVLATELDVSVDPATAALPMALPEPVANAEWTQSGGNSAKAMGHVALPAALSEAWSVSIGRGTSLTARLAASPIIAAGRVYTIDTTAVVSAFDAKTGGLVWRGQFGTEKGNSTSLFGGGIAFDNGRVYATNGLGFVAAFDANSGRIAWQVRPGGPLRGSPTVANGSVYVMSQDNQLYSLKVEDGATNWSAAASLEVAGVFGTASPAYAQGTIVGGFSSGELNAYRYENGRVVWQDALARTSIRTSVSSLSDVDADPVIDRGQVIAIGQGGRMVALEFTTGQRMWELNLAGLSTPWVAGDWVFVVTDDARVMAIARNNGKIRWITQLPEFRRAKSKRGLVSYVGPILAGGRLILAGSTGGIIFLDPTNGALLGQSALKSSISLSPVVAGGTLYILDDTGRLHALR</sequence>
<evidence type="ECO:0000259" key="1">
    <source>
        <dbReference type="Pfam" id="PF13360"/>
    </source>
</evidence>
<keyword evidence="3" id="KW-1185">Reference proteome</keyword>
<dbReference type="InterPro" id="IPR018391">
    <property type="entry name" value="PQQ_b-propeller_rpt"/>
</dbReference>
<organism evidence="2 3">
    <name type="scientific">Sphingomonas sinipercae</name>
    <dbReference type="NCBI Taxonomy" id="2714944"/>
    <lineage>
        <taxon>Bacteria</taxon>
        <taxon>Pseudomonadati</taxon>
        <taxon>Pseudomonadota</taxon>
        <taxon>Alphaproteobacteria</taxon>
        <taxon>Sphingomonadales</taxon>
        <taxon>Sphingomonadaceae</taxon>
        <taxon>Sphingomonas</taxon>
    </lineage>
</organism>
<dbReference type="InterPro" id="IPR002372">
    <property type="entry name" value="PQQ_rpt_dom"/>
</dbReference>
<dbReference type="Proteomes" id="UP000502502">
    <property type="component" value="Chromosome"/>
</dbReference>
<dbReference type="AlphaFoldDB" id="A0A6G7ZR59"/>
<evidence type="ECO:0000313" key="3">
    <source>
        <dbReference type="Proteomes" id="UP000502502"/>
    </source>
</evidence>